<dbReference type="Pfam" id="PF00270">
    <property type="entry name" value="DEAD"/>
    <property type="match status" value="1"/>
</dbReference>
<feature type="domain" description="Helicase ATP-binding" evidence="6">
    <location>
        <begin position="60"/>
        <end position="260"/>
    </location>
</feature>
<dbReference type="AlphaFoldDB" id="A0A9E9C3M6"/>
<evidence type="ECO:0000256" key="4">
    <source>
        <dbReference type="ARBA" id="ARBA00022840"/>
    </source>
</evidence>
<dbReference type="Gene3D" id="3.40.50.300">
    <property type="entry name" value="P-loop containing nucleotide triphosphate hydrolases"/>
    <property type="match status" value="2"/>
</dbReference>
<dbReference type="GO" id="GO:0016787">
    <property type="term" value="F:hydrolase activity"/>
    <property type="evidence" value="ECO:0007669"/>
    <property type="project" value="UniProtKB-KW"/>
</dbReference>
<dbReference type="EMBL" id="CP113797">
    <property type="protein sequence ID" value="WAL59116.1"/>
    <property type="molecule type" value="Genomic_DNA"/>
</dbReference>
<dbReference type="GO" id="GO:0043138">
    <property type="term" value="F:3'-5' DNA helicase activity"/>
    <property type="evidence" value="ECO:0007669"/>
    <property type="project" value="TreeGrafter"/>
</dbReference>
<protein>
    <submittedName>
        <fullName evidence="7">Type I-D CRISPR-associated helicase Cas3</fullName>
    </submittedName>
</protein>
<dbReference type="GO" id="GO:0006289">
    <property type="term" value="P:nucleotide-excision repair"/>
    <property type="evidence" value="ECO:0007669"/>
    <property type="project" value="TreeGrafter"/>
</dbReference>
<keyword evidence="5" id="KW-0051">Antiviral defense</keyword>
<reference evidence="7" key="1">
    <citation type="submission" date="2022-12" db="EMBL/GenBank/DDBJ databases">
        <title>Polyphasic identification of a Novel Hot-Spring Cyanobacterium Ocullathermofonsia sinensis gen nov. sp. nov. and Genomic Insights on its Adaptations to the Thermal Habitat.</title>
        <authorList>
            <person name="Daroch M."/>
            <person name="Tang J."/>
            <person name="Jiang Y."/>
        </authorList>
    </citation>
    <scope>NUCLEOTIDE SEQUENCE</scope>
    <source>
        <strain evidence="7">PKUAC-SCTA174</strain>
    </source>
</reference>
<keyword evidence="1" id="KW-0547">Nucleotide-binding</keyword>
<keyword evidence="2" id="KW-0378">Hydrolase</keyword>
<name>A0A9E9C3M6_9CYAN</name>
<evidence type="ECO:0000313" key="7">
    <source>
        <dbReference type="EMBL" id="WAL59116.1"/>
    </source>
</evidence>
<evidence type="ECO:0000313" key="8">
    <source>
        <dbReference type="Proteomes" id="UP001163152"/>
    </source>
</evidence>
<evidence type="ECO:0000256" key="2">
    <source>
        <dbReference type="ARBA" id="ARBA00022801"/>
    </source>
</evidence>
<dbReference type="Proteomes" id="UP001163152">
    <property type="component" value="Chromosome"/>
</dbReference>
<dbReference type="NCBIfam" id="TIGR03158">
    <property type="entry name" value="cas3_cyano"/>
    <property type="match status" value="1"/>
</dbReference>
<dbReference type="InterPro" id="IPR011545">
    <property type="entry name" value="DEAD/DEAH_box_helicase_dom"/>
</dbReference>
<gene>
    <name evidence="7" type="primary">cas3</name>
    <name evidence="7" type="ORF">OXH18_18335</name>
</gene>
<keyword evidence="4" id="KW-0067">ATP-binding</keyword>
<dbReference type="InterPro" id="IPR017575">
    <property type="entry name" value="CRISPR-assoc_helicase_Cas3"/>
</dbReference>
<dbReference type="InterPro" id="IPR014001">
    <property type="entry name" value="Helicase_ATP-bd"/>
</dbReference>
<dbReference type="SUPFAM" id="SSF52540">
    <property type="entry name" value="P-loop containing nucleoside triphosphate hydrolases"/>
    <property type="match status" value="1"/>
</dbReference>
<dbReference type="GO" id="GO:0003676">
    <property type="term" value="F:nucleic acid binding"/>
    <property type="evidence" value="ECO:0007669"/>
    <property type="project" value="InterPro"/>
</dbReference>
<accession>A0A9E9C3M6</accession>
<evidence type="ECO:0000256" key="1">
    <source>
        <dbReference type="ARBA" id="ARBA00022741"/>
    </source>
</evidence>
<dbReference type="PROSITE" id="PS51192">
    <property type="entry name" value="HELICASE_ATP_BIND_1"/>
    <property type="match status" value="1"/>
</dbReference>
<dbReference type="Pfam" id="PF22590">
    <property type="entry name" value="Cas3-like_C_2"/>
    <property type="match status" value="1"/>
</dbReference>
<dbReference type="GO" id="GO:0036297">
    <property type="term" value="P:interstrand cross-link repair"/>
    <property type="evidence" value="ECO:0007669"/>
    <property type="project" value="TreeGrafter"/>
</dbReference>
<sequence>MPYWSKAMSYGHNFRTQTKTMSDYSITLKPVYSRTVPIPIGINLPDEWSLSWHQSETFNALSDPQIDVVFNTAMTGDGKSLAAYLQSMTGKTYTLAMYPTNELARDQERQVQDYKGKFQPKYDPQIFRLTGATLEDFVETNQLSSKQQGIVNLTDNSEILLTNPDIFHYIHQFRYLRSDSNNTRWGDNADKVFRKVDDLYKLFVFDEFHVFSSPQIASVFNAMLLMKHTGYKGKFLFLSATPSELLQGFLSRSGFKHREINPVTEGAYCFTQADEKCWRQISQPIALVFPNDLQPNARSGYDWIVENAESIILKFFLDYPDSKGAIILNSIAAVYKLLGKLQPLFKQHNLTVLPNTSLTGESERARSIIDADLLIGTSTIDVGVDFKINFLVFEASSAANFIQRFGRLGRHQGFPIYRAYALIPNFLISRLFEDKNEKAASLADGDEYDRVFFNNAIRDSWLFVNQFEGYSKRWGSVQSFYVWNELRKKQMQAAYPDAAKNFETDIFNALQVSVRSRYGEINRCLEAKQHKIIDEARSFRGSSQLDCAIYDTTNSNEPERDRFKTYNLPGLLSNFIFEVMDNDEFRLKAEKAGISFTRRYKDALCCLQLRDYREMRENWHFYHAGNVSELARIGKVQILRGLEVTTGENAISNALCQRGIVCYISDRRRDELRAKLGLPMQFQAYGLSDRPDDRDPPYTIAFGQSALLLETLTWHWKPKEDEGWIC</sequence>
<dbReference type="InterPro" id="IPR054712">
    <property type="entry name" value="Cas3-like_dom"/>
</dbReference>
<dbReference type="SMART" id="SM00487">
    <property type="entry name" value="DEXDc"/>
    <property type="match status" value="1"/>
</dbReference>
<evidence type="ECO:0000256" key="3">
    <source>
        <dbReference type="ARBA" id="ARBA00022806"/>
    </source>
</evidence>
<dbReference type="PANTHER" id="PTHR47957">
    <property type="entry name" value="ATP-DEPENDENT HELICASE HRQ1"/>
    <property type="match status" value="1"/>
</dbReference>
<evidence type="ECO:0000259" key="6">
    <source>
        <dbReference type="PROSITE" id="PS51192"/>
    </source>
</evidence>
<organism evidence="7 8">
    <name type="scientific">Thermocoleostomius sinensis A174</name>
    <dbReference type="NCBI Taxonomy" id="2016057"/>
    <lineage>
        <taxon>Bacteria</taxon>
        <taxon>Bacillati</taxon>
        <taxon>Cyanobacteriota</taxon>
        <taxon>Cyanophyceae</taxon>
        <taxon>Oculatellales</taxon>
        <taxon>Oculatellaceae</taxon>
        <taxon>Thermocoleostomius</taxon>
    </lineage>
</organism>
<evidence type="ECO:0000256" key="5">
    <source>
        <dbReference type="ARBA" id="ARBA00023118"/>
    </source>
</evidence>
<dbReference type="GO" id="GO:0051607">
    <property type="term" value="P:defense response to virus"/>
    <property type="evidence" value="ECO:0007669"/>
    <property type="project" value="UniProtKB-KW"/>
</dbReference>
<keyword evidence="8" id="KW-1185">Reference proteome</keyword>
<dbReference type="InterPro" id="IPR027417">
    <property type="entry name" value="P-loop_NTPase"/>
</dbReference>
<dbReference type="PANTHER" id="PTHR47957:SF3">
    <property type="entry name" value="ATP-DEPENDENT HELICASE HRQ1"/>
    <property type="match status" value="1"/>
</dbReference>
<dbReference type="GO" id="GO:0005524">
    <property type="term" value="F:ATP binding"/>
    <property type="evidence" value="ECO:0007669"/>
    <property type="project" value="UniProtKB-KW"/>
</dbReference>
<proteinExistence type="predicted"/>
<dbReference type="KEGG" id="tsin:OXH18_18335"/>
<keyword evidence="3" id="KW-0347">Helicase</keyword>